<organism evidence="2 3">
    <name type="scientific">Plakobranchus ocellatus</name>
    <dbReference type="NCBI Taxonomy" id="259542"/>
    <lineage>
        <taxon>Eukaryota</taxon>
        <taxon>Metazoa</taxon>
        <taxon>Spiralia</taxon>
        <taxon>Lophotrochozoa</taxon>
        <taxon>Mollusca</taxon>
        <taxon>Gastropoda</taxon>
        <taxon>Heterobranchia</taxon>
        <taxon>Euthyneura</taxon>
        <taxon>Panpulmonata</taxon>
        <taxon>Sacoglossa</taxon>
        <taxon>Placobranchoidea</taxon>
        <taxon>Plakobranchidae</taxon>
        <taxon>Plakobranchus</taxon>
    </lineage>
</organism>
<sequence length="69" mass="7496">MVSTPSVSGSRPCTNLIPSKTSYPRRVPHNPLWDRISVPLADTRVIKLALKSAGSLPIGLETNKYVNGH</sequence>
<protein>
    <submittedName>
        <fullName evidence="2">Uncharacterized protein</fullName>
    </submittedName>
</protein>
<gene>
    <name evidence="2" type="ORF">PoB_007353000</name>
</gene>
<name>A0AAV4DSM3_9GAST</name>
<feature type="region of interest" description="Disordered" evidence="1">
    <location>
        <begin position="1"/>
        <end position="21"/>
    </location>
</feature>
<reference evidence="2 3" key="1">
    <citation type="journal article" date="2021" name="Elife">
        <title>Chloroplast acquisition without the gene transfer in kleptoplastic sea slugs, Plakobranchus ocellatus.</title>
        <authorList>
            <person name="Maeda T."/>
            <person name="Takahashi S."/>
            <person name="Yoshida T."/>
            <person name="Shimamura S."/>
            <person name="Takaki Y."/>
            <person name="Nagai Y."/>
            <person name="Toyoda A."/>
            <person name="Suzuki Y."/>
            <person name="Arimoto A."/>
            <person name="Ishii H."/>
            <person name="Satoh N."/>
            <person name="Nishiyama T."/>
            <person name="Hasebe M."/>
            <person name="Maruyama T."/>
            <person name="Minagawa J."/>
            <person name="Obokata J."/>
            <person name="Shigenobu S."/>
        </authorList>
    </citation>
    <scope>NUCLEOTIDE SEQUENCE [LARGE SCALE GENOMIC DNA]</scope>
</reference>
<dbReference type="EMBL" id="BLXT01008249">
    <property type="protein sequence ID" value="GFO47025.1"/>
    <property type="molecule type" value="Genomic_DNA"/>
</dbReference>
<keyword evidence="3" id="KW-1185">Reference proteome</keyword>
<accession>A0AAV4DSM3</accession>
<evidence type="ECO:0000256" key="1">
    <source>
        <dbReference type="SAM" id="MobiDB-lite"/>
    </source>
</evidence>
<dbReference type="AlphaFoldDB" id="A0AAV4DSM3"/>
<evidence type="ECO:0000313" key="2">
    <source>
        <dbReference type="EMBL" id="GFO47025.1"/>
    </source>
</evidence>
<dbReference type="Proteomes" id="UP000735302">
    <property type="component" value="Unassembled WGS sequence"/>
</dbReference>
<evidence type="ECO:0000313" key="3">
    <source>
        <dbReference type="Proteomes" id="UP000735302"/>
    </source>
</evidence>
<comment type="caution">
    <text evidence="2">The sequence shown here is derived from an EMBL/GenBank/DDBJ whole genome shotgun (WGS) entry which is preliminary data.</text>
</comment>
<proteinExistence type="predicted"/>